<feature type="transmembrane region" description="Helical" evidence="8">
    <location>
        <begin position="12"/>
        <end position="33"/>
    </location>
</feature>
<name>A0ABX2H9D9_9FIRM</name>
<evidence type="ECO:0000256" key="3">
    <source>
        <dbReference type="ARBA" id="ARBA00022679"/>
    </source>
</evidence>
<evidence type="ECO:0000313" key="11">
    <source>
        <dbReference type="Proteomes" id="UP001644719"/>
    </source>
</evidence>
<keyword evidence="6" id="KW-0016">Alginate biosynthesis</keyword>
<keyword evidence="8" id="KW-0812">Transmembrane</keyword>
<feature type="compositionally biased region" description="Polar residues" evidence="7">
    <location>
        <begin position="385"/>
        <end position="395"/>
    </location>
</feature>
<comment type="caution">
    <text evidence="10">The sequence shown here is derived from an EMBL/GenBank/DDBJ whole genome shotgun (WGS) entry which is preliminary data.</text>
</comment>
<keyword evidence="11" id="KW-1185">Reference proteome</keyword>
<evidence type="ECO:0000313" key="10">
    <source>
        <dbReference type="EMBL" id="NSG86804.1"/>
    </source>
</evidence>
<keyword evidence="3" id="KW-0808">Transferase</keyword>
<keyword evidence="4" id="KW-0732">Signal</keyword>
<feature type="region of interest" description="Disordered" evidence="7">
    <location>
        <begin position="385"/>
        <end position="418"/>
    </location>
</feature>
<evidence type="ECO:0000256" key="7">
    <source>
        <dbReference type="SAM" id="MobiDB-lite"/>
    </source>
</evidence>
<evidence type="ECO:0000256" key="5">
    <source>
        <dbReference type="ARBA" id="ARBA00022764"/>
    </source>
</evidence>
<keyword evidence="8" id="KW-1133">Transmembrane helix</keyword>
<comment type="pathway">
    <text evidence="2">Glycan biosynthesis; alginate biosynthesis.</text>
</comment>
<proteinExistence type="predicted"/>
<evidence type="ECO:0000256" key="4">
    <source>
        <dbReference type="ARBA" id="ARBA00022729"/>
    </source>
</evidence>
<comment type="subcellular location">
    <subcellularLocation>
        <location evidence="1">Periplasm</location>
    </subcellularLocation>
</comment>
<evidence type="ECO:0000256" key="6">
    <source>
        <dbReference type="ARBA" id="ARBA00022841"/>
    </source>
</evidence>
<reference evidence="10 11" key="1">
    <citation type="journal article" date="2020" name="Cell Host Microbe">
        <title>Functional and Genomic Variation between Human-Derived Isolates of Lachnospiraceae Reveals Inter- and Intra-Species Diversity.</title>
        <authorList>
            <person name="Sorbara M.T."/>
            <person name="Littmann E.R."/>
            <person name="Fontana E."/>
            <person name="Moody T.U."/>
            <person name="Kohout C.E."/>
            <person name="Gjonbalaj M."/>
            <person name="Eaton V."/>
            <person name="Seok R."/>
            <person name="Leiner I.M."/>
            <person name="Pamer E.G."/>
        </authorList>
    </citation>
    <scope>NUCLEOTIDE SEQUENCE [LARGE SCALE GENOMIC DNA]</scope>
    <source>
        <strain evidence="10 11">MSK.17.74</strain>
    </source>
</reference>
<feature type="compositionally biased region" description="Low complexity" evidence="7">
    <location>
        <begin position="401"/>
        <end position="418"/>
    </location>
</feature>
<feature type="domain" description="AlgX/AlgJ SGNH hydrolase-like" evidence="9">
    <location>
        <begin position="109"/>
        <end position="277"/>
    </location>
</feature>
<accession>A0ABX2H9D9</accession>
<evidence type="ECO:0000256" key="2">
    <source>
        <dbReference type="ARBA" id="ARBA00005182"/>
    </source>
</evidence>
<evidence type="ECO:0000259" key="9">
    <source>
        <dbReference type="Pfam" id="PF16822"/>
    </source>
</evidence>
<protein>
    <recommendedName>
        <fullName evidence="9">AlgX/AlgJ SGNH hydrolase-like domain-containing protein</fullName>
    </recommendedName>
</protein>
<dbReference type="EMBL" id="JAAITS010000050">
    <property type="protein sequence ID" value="NSG86804.1"/>
    <property type="molecule type" value="Genomic_DNA"/>
</dbReference>
<evidence type="ECO:0000256" key="1">
    <source>
        <dbReference type="ARBA" id="ARBA00004418"/>
    </source>
</evidence>
<dbReference type="Pfam" id="PF16822">
    <property type="entry name" value="ALGX"/>
    <property type="match status" value="1"/>
</dbReference>
<gene>
    <name evidence="10" type="ORF">G5B17_15625</name>
</gene>
<dbReference type="RefSeq" id="WP_173770162.1">
    <property type="nucleotide sequence ID" value="NZ_JAAITS010000050.1"/>
</dbReference>
<keyword evidence="5" id="KW-0574">Periplasm</keyword>
<keyword evidence="8" id="KW-0472">Membrane</keyword>
<organism evidence="10 11">
    <name type="scientific">Blautia faecis</name>
    <dbReference type="NCBI Taxonomy" id="871665"/>
    <lineage>
        <taxon>Bacteria</taxon>
        <taxon>Bacillati</taxon>
        <taxon>Bacillota</taxon>
        <taxon>Clostridia</taxon>
        <taxon>Lachnospirales</taxon>
        <taxon>Lachnospiraceae</taxon>
        <taxon>Blautia</taxon>
    </lineage>
</organism>
<dbReference type="InterPro" id="IPR031811">
    <property type="entry name" value="ALGX/ALGJ_SGNH-like"/>
</dbReference>
<evidence type="ECO:0000256" key="8">
    <source>
        <dbReference type="SAM" id="Phobius"/>
    </source>
</evidence>
<sequence length="418" mass="47008">MKKKPNGYRYFYHLTGCLFGIFILAVLIINFFVPDRGFSQKENRVLASRPAISVSQLTSGKFADGYETYVNDQFFLRDWWITLRATAQRILGNTEENGVFLGKNGYLMEDFTAPSQERLNRTVNAMTDFAARHSDLSQYALIAPNAVNILSDKLPALAAATDQNPYLDATAAALEKAGVTFVDVRDTLSQHKDDGIYYHTDHHWTTQGAYFAYMQLAKVLGIDSSSISYDKLPVSMSFQGTLSAKSGFRASEKEEMDVFLPRDDSVPSSVVNYVDEQKKTASFYDTSKLETRDKYAMFFNGNHGKVVITTPTEENRTLLVIKDSYANSLIPFLAPYYRKIVMVDPRYFYDDLEELMQVEEIQEVLYLYNANTFYSDTSLELALMPQSSTDSTPDSIETDNTDTASASSDNASADNPEA</sequence>
<dbReference type="Proteomes" id="UP001644719">
    <property type="component" value="Unassembled WGS sequence"/>
</dbReference>